<feature type="region of interest" description="Disordered" evidence="1">
    <location>
        <begin position="1"/>
        <end position="51"/>
    </location>
</feature>
<sequence>MSQNTKAKNKKASKDNQIESSNIGDKLNKKFRLSFRGNKSKKEKNKMTKGEDDEECATDILGDYNKDNADYPYSCNNNSSNFDPKIDCQRIITCDNEVVWRNEQNIANSRAGNVTPSIREEDGENTEDDRELNETLNIITEILDDIFSAVVNDDEDSSENSVLVNVEDADMCKETVERRKSSNPTDKKLRASHRKTCIADDNVLSPNLKMRETSRRDSLYSVEEFDEELDENENLNSKHMVQAINQALINQLTTNNYHPKHKKKSFLNSLFGRSKKEKKPDLSKSKSLQSSRKYSSTFELSQRILDKSPSFIRKSVRHVINKDVPSLLKRSFSVRDVDKKKDKHFSRDKLTEMKNLEWARSLQSLVENDNCVSYDDMSFINYDTLNTVTYDMPRPALNLHRTQSLIVHGSPGRNFSRGTSVPHHYQSAIDISEQSEALSLPSLQYAIRENEESVYESSPPTR</sequence>
<dbReference type="AlphaFoldDB" id="A0AAW1N0R1"/>
<reference evidence="2 3" key="1">
    <citation type="journal article" date="2024" name="BMC Genomics">
        <title>De novo assembly and annotation of Popillia japonica's genome with initial clues to its potential as an invasive pest.</title>
        <authorList>
            <person name="Cucini C."/>
            <person name="Boschi S."/>
            <person name="Funari R."/>
            <person name="Cardaioli E."/>
            <person name="Iannotti N."/>
            <person name="Marturano G."/>
            <person name="Paoli F."/>
            <person name="Bruttini M."/>
            <person name="Carapelli A."/>
            <person name="Frati F."/>
            <person name="Nardi F."/>
        </authorList>
    </citation>
    <scope>NUCLEOTIDE SEQUENCE [LARGE SCALE GENOMIC DNA]</scope>
    <source>
        <strain evidence="2">DMR45628</strain>
    </source>
</reference>
<evidence type="ECO:0000256" key="1">
    <source>
        <dbReference type="SAM" id="MobiDB-lite"/>
    </source>
</evidence>
<comment type="caution">
    <text evidence="2">The sequence shown here is derived from an EMBL/GenBank/DDBJ whole genome shotgun (WGS) entry which is preliminary data.</text>
</comment>
<dbReference type="Proteomes" id="UP001458880">
    <property type="component" value="Unassembled WGS sequence"/>
</dbReference>
<protein>
    <submittedName>
        <fullName evidence="2">Uncharacterized protein</fullName>
    </submittedName>
</protein>
<gene>
    <name evidence="2" type="ORF">QE152_g4815</name>
</gene>
<name>A0AAW1N0R1_POPJA</name>
<feature type="compositionally biased region" description="Basic residues" evidence="1">
    <location>
        <begin position="29"/>
        <end position="44"/>
    </location>
</feature>
<accession>A0AAW1N0R1</accession>
<evidence type="ECO:0000313" key="2">
    <source>
        <dbReference type="EMBL" id="KAK9751669.1"/>
    </source>
</evidence>
<proteinExistence type="predicted"/>
<keyword evidence="3" id="KW-1185">Reference proteome</keyword>
<organism evidence="2 3">
    <name type="scientific">Popillia japonica</name>
    <name type="common">Japanese beetle</name>
    <dbReference type="NCBI Taxonomy" id="7064"/>
    <lineage>
        <taxon>Eukaryota</taxon>
        <taxon>Metazoa</taxon>
        <taxon>Ecdysozoa</taxon>
        <taxon>Arthropoda</taxon>
        <taxon>Hexapoda</taxon>
        <taxon>Insecta</taxon>
        <taxon>Pterygota</taxon>
        <taxon>Neoptera</taxon>
        <taxon>Endopterygota</taxon>
        <taxon>Coleoptera</taxon>
        <taxon>Polyphaga</taxon>
        <taxon>Scarabaeiformia</taxon>
        <taxon>Scarabaeidae</taxon>
        <taxon>Rutelinae</taxon>
        <taxon>Popillia</taxon>
    </lineage>
</organism>
<dbReference type="EMBL" id="JASPKY010000026">
    <property type="protein sequence ID" value="KAK9751669.1"/>
    <property type="molecule type" value="Genomic_DNA"/>
</dbReference>
<evidence type="ECO:0000313" key="3">
    <source>
        <dbReference type="Proteomes" id="UP001458880"/>
    </source>
</evidence>